<evidence type="ECO:0000313" key="1">
    <source>
        <dbReference type="EMBL" id="CCW34698.1"/>
    </source>
</evidence>
<dbReference type="KEGG" id="ccz:CCALI_00875"/>
<dbReference type="PANTHER" id="PTHR31793">
    <property type="entry name" value="4-HYDROXYBENZOYL-COA THIOESTERASE FAMILY MEMBER"/>
    <property type="match status" value="1"/>
</dbReference>
<dbReference type="InterPro" id="IPR029069">
    <property type="entry name" value="HotDog_dom_sf"/>
</dbReference>
<evidence type="ECO:0000313" key="2">
    <source>
        <dbReference type="Proteomes" id="UP000014227"/>
    </source>
</evidence>
<dbReference type="CDD" id="cd00586">
    <property type="entry name" value="4HBT"/>
    <property type="match status" value="1"/>
</dbReference>
<proteinExistence type="predicted"/>
<dbReference type="PANTHER" id="PTHR31793:SF24">
    <property type="entry name" value="LONG-CHAIN ACYL-COA THIOESTERASE FADM"/>
    <property type="match status" value="1"/>
</dbReference>
<dbReference type="SUPFAM" id="SSF54637">
    <property type="entry name" value="Thioesterase/thiol ester dehydrase-isomerase"/>
    <property type="match status" value="1"/>
</dbReference>
<dbReference type="EMBL" id="HF951689">
    <property type="protein sequence ID" value="CCW34698.1"/>
    <property type="molecule type" value="Genomic_DNA"/>
</dbReference>
<dbReference type="EC" id="3.1.2.-" evidence="1"/>
<dbReference type="OrthoDB" id="9799036at2"/>
<dbReference type="HOGENOM" id="CLU_101141_2_3_0"/>
<dbReference type="InParanoid" id="S0ETA8"/>
<protein>
    <submittedName>
        <fullName evidence="1">Predicted thioesterase</fullName>
        <ecNumber evidence="1">3.1.2.-</ecNumber>
    </submittedName>
</protein>
<dbReference type="RefSeq" id="WP_016482252.1">
    <property type="nucleotide sequence ID" value="NC_021487.1"/>
</dbReference>
<dbReference type="GO" id="GO:0047617">
    <property type="term" value="F:fatty acyl-CoA hydrolase activity"/>
    <property type="evidence" value="ECO:0007669"/>
    <property type="project" value="TreeGrafter"/>
</dbReference>
<keyword evidence="2" id="KW-1185">Reference proteome</keyword>
<gene>
    <name evidence="1" type="ORF">CCALI_00875</name>
</gene>
<organism evidence="1 2">
    <name type="scientific">Chthonomonas calidirosea (strain DSM 23976 / ICMP 18418 / T49)</name>
    <dbReference type="NCBI Taxonomy" id="1303518"/>
    <lineage>
        <taxon>Bacteria</taxon>
        <taxon>Bacillati</taxon>
        <taxon>Armatimonadota</taxon>
        <taxon>Chthonomonadia</taxon>
        <taxon>Chthonomonadales</taxon>
        <taxon>Chthonomonadaceae</taxon>
        <taxon>Chthonomonas</taxon>
    </lineage>
</organism>
<dbReference type="Proteomes" id="UP000014227">
    <property type="component" value="Chromosome I"/>
</dbReference>
<accession>S0ETA8</accession>
<dbReference type="AlphaFoldDB" id="S0ETA8"/>
<dbReference type="PATRIC" id="fig|1303518.3.peg.884"/>
<dbReference type="Gene3D" id="3.10.129.10">
    <property type="entry name" value="Hotdog Thioesterase"/>
    <property type="match status" value="1"/>
</dbReference>
<dbReference type="STRING" id="454171.CP488_00280"/>
<reference evidence="2" key="1">
    <citation type="submission" date="2013-03" db="EMBL/GenBank/DDBJ databases">
        <title>Genome sequence of Chthonomonas calidirosea, the first sequenced genome from the Armatimonadetes phylum (formally candidate division OP10).</title>
        <authorList>
            <person name="Lee K.C.Y."/>
            <person name="Morgan X.C."/>
            <person name="Dunfield P.F."/>
            <person name="Tamas I."/>
            <person name="Houghton K.M."/>
            <person name="Vyssotski M."/>
            <person name="Ryan J.L.J."/>
            <person name="Lagutin K."/>
            <person name="McDonald I.R."/>
            <person name="Stott M.B."/>
        </authorList>
    </citation>
    <scope>NUCLEOTIDE SEQUENCE [LARGE SCALE GENOMIC DNA]</scope>
    <source>
        <strain evidence="2">DSM 23976 / ICMP 18418 / T49</strain>
    </source>
</reference>
<dbReference type="InterPro" id="IPR050563">
    <property type="entry name" value="4-hydroxybenzoyl-CoA_TE"/>
</dbReference>
<dbReference type="Pfam" id="PF13279">
    <property type="entry name" value="4HBT_2"/>
    <property type="match status" value="1"/>
</dbReference>
<dbReference type="eggNOG" id="COG0824">
    <property type="taxonomic scope" value="Bacteria"/>
</dbReference>
<sequence length="144" mass="16771">MSEPVVLHSKQHVYFDMMDPQHHLHNAEYLVLFERARFELWRALGEGAYPENPDLDWPYVVARNEINYRAPIEHIQPVDIFVTVSRLGNSSLTLSFKMYREDGELAADGITVIVRVDPQTRRPRPWSEKFRSLIAPYCADAKSE</sequence>
<dbReference type="FunCoup" id="S0ETA8">
    <property type="interactions" value="9"/>
</dbReference>
<keyword evidence="1" id="KW-0378">Hydrolase</keyword>
<name>S0ETA8_CHTCT</name>